<keyword evidence="1" id="KW-1133">Transmembrane helix</keyword>
<name>A0A9X7Z4S1_9BACL</name>
<evidence type="ECO:0000256" key="1">
    <source>
        <dbReference type="SAM" id="Phobius"/>
    </source>
</evidence>
<feature type="transmembrane region" description="Helical" evidence="1">
    <location>
        <begin position="36"/>
        <end position="55"/>
    </location>
</feature>
<dbReference type="AlphaFoldDB" id="A0A9X7Z4S1"/>
<protein>
    <submittedName>
        <fullName evidence="2">Uncharacterized protein</fullName>
    </submittedName>
</protein>
<gene>
    <name evidence="2" type="ORF">JZ786_17135</name>
</gene>
<dbReference type="KEGG" id="afx:JZ786_17135"/>
<accession>A0A9X7Z4S1</accession>
<keyword evidence="3" id="KW-1185">Reference proteome</keyword>
<evidence type="ECO:0000313" key="3">
    <source>
        <dbReference type="Proteomes" id="UP000663505"/>
    </source>
</evidence>
<evidence type="ECO:0000313" key="2">
    <source>
        <dbReference type="EMBL" id="QSO46219.1"/>
    </source>
</evidence>
<keyword evidence="1" id="KW-0472">Membrane</keyword>
<sequence length="60" mass="6513">MRNIVLNNRLKLLVTAGLGVGYIITVRSNIRNGQKVSAVGNSILLPTSLVWLWFVSDGSS</sequence>
<dbReference type="EMBL" id="CP071182">
    <property type="protein sequence ID" value="QSO46219.1"/>
    <property type="molecule type" value="Genomic_DNA"/>
</dbReference>
<dbReference type="Proteomes" id="UP000663505">
    <property type="component" value="Chromosome"/>
</dbReference>
<keyword evidence="1" id="KW-0812">Transmembrane</keyword>
<dbReference type="RefSeq" id="WP_206655588.1">
    <property type="nucleotide sequence ID" value="NZ_CP071182.1"/>
</dbReference>
<proteinExistence type="predicted"/>
<reference evidence="2 3" key="1">
    <citation type="submission" date="2021-02" db="EMBL/GenBank/DDBJ databases">
        <title>Alicyclobacillus curvatus sp. nov. and Alicyclobacillus mengziensis sp. nov., two acidophilic bacteria isolated from acid mine drainage.</title>
        <authorList>
            <person name="Huang Y."/>
        </authorList>
    </citation>
    <scope>NUCLEOTIDE SEQUENCE [LARGE SCALE GENOMIC DNA]</scope>
    <source>
        <strain evidence="2 3">S30H14</strain>
    </source>
</reference>
<organism evidence="2 3">
    <name type="scientific">Alicyclobacillus mengziensis</name>
    <dbReference type="NCBI Taxonomy" id="2931921"/>
    <lineage>
        <taxon>Bacteria</taxon>
        <taxon>Bacillati</taxon>
        <taxon>Bacillota</taxon>
        <taxon>Bacilli</taxon>
        <taxon>Bacillales</taxon>
        <taxon>Alicyclobacillaceae</taxon>
        <taxon>Alicyclobacillus</taxon>
    </lineage>
</organism>